<dbReference type="InterPro" id="IPR046521">
    <property type="entry name" value="DUF6698"/>
</dbReference>
<dbReference type="Proteomes" id="UP000001194">
    <property type="component" value="Unassembled WGS sequence"/>
</dbReference>
<keyword evidence="2" id="KW-1185">Reference proteome</keyword>
<accession>B0DTK5</accession>
<dbReference type="RefSeq" id="XP_001887233.1">
    <property type="nucleotide sequence ID" value="XM_001887198.1"/>
</dbReference>
<sequence length="130" mass="15002">MRCVTPGSIAYIATQVRFALTSSLVFSRTDTVMDTERFYTSILELLEDPYESQEVHDLYVWWNRYVLLQVHSTDGLIGVHSALAKIREKRAMMQARIEAGPEVFTIPHEFRRNPADSKQNVGIPWNSDRN</sequence>
<dbReference type="Pfam" id="PF20414">
    <property type="entry name" value="DUF6698"/>
    <property type="match status" value="1"/>
</dbReference>
<reference evidence="1 2" key="1">
    <citation type="journal article" date="2008" name="Nature">
        <title>The genome of Laccaria bicolor provides insights into mycorrhizal symbiosis.</title>
        <authorList>
            <person name="Martin F."/>
            <person name="Aerts A."/>
            <person name="Ahren D."/>
            <person name="Brun A."/>
            <person name="Danchin E.G.J."/>
            <person name="Duchaussoy F."/>
            <person name="Gibon J."/>
            <person name="Kohler A."/>
            <person name="Lindquist E."/>
            <person name="Pereda V."/>
            <person name="Salamov A."/>
            <person name="Shapiro H.J."/>
            <person name="Wuyts J."/>
            <person name="Blaudez D."/>
            <person name="Buee M."/>
            <person name="Brokstein P."/>
            <person name="Canbaeck B."/>
            <person name="Cohen D."/>
            <person name="Courty P.E."/>
            <person name="Coutinho P.M."/>
            <person name="Delaruelle C."/>
            <person name="Detter J.C."/>
            <person name="Deveau A."/>
            <person name="DiFazio S."/>
            <person name="Duplessis S."/>
            <person name="Fraissinet-Tachet L."/>
            <person name="Lucic E."/>
            <person name="Frey-Klett P."/>
            <person name="Fourrey C."/>
            <person name="Feussner I."/>
            <person name="Gay G."/>
            <person name="Grimwood J."/>
            <person name="Hoegger P.J."/>
            <person name="Jain P."/>
            <person name="Kilaru S."/>
            <person name="Labbe J."/>
            <person name="Lin Y.C."/>
            <person name="Legue V."/>
            <person name="Le Tacon F."/>
            <person name="Marmeisse R."/>
            <person name="Melayah D."/>
            <person name="Montanini B."/>
            <person name="Muratet M."/>
            <person name="Nehls U."/>
            <person name="Niculita-Hirzel H."/>
            <person name="Oudot-Le Secq M.P."/>
            <person name="Peter M."/>
            <person name="Quesneville H."/>
            <person name="Rajashekar B."/>
            <person name="Reich M."/>
            <person name="Rouhier N."/>
            <person name="Schmutz J."/>
            <person name="Yin T."/>
            <person name="Chalot M."/>
            <person name="Henrissat B."/>
            <person name="Kuees U."/>
            <person name="Lucas S."/>
            <person name="Van de Peer Y."/>
            <person name="Podila G.K."/>
            <person name="Polle A."/>
            <person name="Pukkila P.J."/>
            <person name="Richardson P.M."/>
            <person name="Rouze P."/>
            <person name="Sanders I.R."/>
            <person name="Stajich J.E."/>
            <person name="Tunlid A."/>
            <person name="Tuskan G."/>
            <person name="Grigoriev I.V."/>
        </authorList>
    </citation>
    <scope>NUCLEOTIDE SEQUENCE [LARGE SCALE GENOMIC DNA]</scope>
    <source>
        <strain evidence="2">S238N-H82 / ATCC MYA-4686</strain>
    </source>
</reference>
<evidence type="ECO:0000313" key="2">
    <source>
        <dbReference type="Proteomes" id="UP000001194"/>
    </source>
</evidence>
<dbReference type="KEGG" id="lbc:LACBIDRAFT_310060"/>
<dbReference type="InParanoid" id="B0DTK5"/>
<dbReference type="AlphaFoldDB" id="B0DTK5"/>
<dbReference type="OrthoDB" id="3160134at2759"/>
<dbReference type="EMBL" id="DS547133">
    <property type="protein sequence ID" value="EDR02076.1"/>
    <property type="molecule type" value="Genomic_DNA"/>
</dbReference>
<name>B0DTK5_LACBS</name>
<proteinExistence type="predicted"/>
<gene>
    <name evidence="1" type="ORF">LACBIDRAFT_310060</name>
</gene>
<dbReference type="HOGENOM" id="CLU_035918_8_0_1"/>
<evidence type="ECO:0000313" key="1">
    <source>
        <dbReference type="EMBL" id="EDR02076.1"/>
    </source>
</evidence>
<organism evidence="2">
    <name type="scientific">Laccaria bicolor (strain S238N-H82 / ATCC MYA-4686)</name>
    <name type="common">Bicoloured deceiver</name>
    <name type="synonym">Laccaria laccata var. bicolor</name>
    <dbReference type="NCBI Taxonomy" id="486041"/>
    <lineage>
        <taxon>Eukaryota</taxon>
        <taxon>Fungi</taxon>
        <taxon>Dikarya</taxon>
        <taxon>Basidiomycota</taxon>
        <taxon>Agaricomycotina</taxon>
        <taxon>Agaricomycetes</taxon>
        <taxon>Agaricomycetidae</taxon>
        <taxon>Agaricales</taxon>
        <taxon>Agaricineae</taxon>
        <taxon>Hydnangiaceae</taxon>
        <taxon>Laccaria</taxon>
    </lineage>
</organism>
<protein>
    <submittedName>
        <fullName evidence="1">Predicted protein</fullName>
    </submittedName>
</protein>
<dbReference type="GeneID" id="6082875"/>